<proteinExistence type="evidence at transcript level"/>
<dbReference type="AlphaFoldDB" id="Q5D9L9"/>
<organism evidence="1">
    <name type="scientific">Schistosoma japonicum</name>
    <name type="common">Blood fluke</name>
    <dbReference type="NCBI Taxonomy" id="6182"/>
    <lineage>
        <taxon>Eukaryota</taxon>
        <taxon>Metazoa</taxon>
        <taxon>Spiralia</taxon>
        <taxon>Lophotrochozoa</taxon>
        <taxon>Platyhelminthes</taxon>
        <taxon>Trematoda</taxon>
        <taxon>Digenea</taxon>
        <taxon>Strigeidida</taxon>
        <taxon>Schistosomatoidea</taxon>
        <taxon>Schistosomatidae</taxon>
        <taxon>Schistosoma</taxon>
    </lineage>
</organism>
<reference evidence="1" key="1">
    <citation type="submission" date="2004-11" db="EMBL/GenBank/DDBJ databases">
        <title>The full-length cDNA sequences of Schistosoma japonicum genes.</title>
        <authorList>
            <person name="Han Z."/>
        </authorList>
    </citation>
    <scope>NUCLEOTIDE SEQUENCE</scope>
</reference>
<dbReference type="EMBL" id="AY815755">
    <property type="protein sequence ID" value="AAW27487.1"/>
    <property type="molecule type" value="mRNA"/>
</dbReference>
<evidence type="ECO:0000313" key="1">
    <source>
        <dbReference type="EMBL" id="AAW27487.1"/>
    </source>
</evidence>
<sequence length="110" mass="12397">MSKWFLSLRFFNNNLSTFVRSCKLIFSGSSQILISPSFILELRSFTAFAIILFNSSITFSECSGWFILNCLSKVVKSLIVRMINSIVRSLVSQTLYSLSFSASLGCLTIR</sequence>
<accession>Q5D9L9</accession>
<reference evidence="1" key="2">
    <citation type="journal article" date="2006" name="PLoS Pathog.">
        <title>New perspectives on host-parasite interplay by comparative transcriptomic and proteomic analyses of Schistosoma japonicum.</title>
        <authorList>
            <person name="Liu F."/>
            <person name="Lu J."/>
            <person name="Hu W."/>
            <person name="Wang S.Y."/>
            <person name="Cui S.J."/>
            <person name="Chi M."/>
            <person name="Yan Q."/>
            <person name="Wang X.R."/>
            <person name="Song H.D."/>
            <person name="Xu X.N."/>
            <person name="Wang J.J."/>
            <person name="Zhang X.L."/>
            <person name="Zhang X."/>
            <person name="Wang Z.Q."/>
            <person name="Xue C.L."/>
            <person name="Brindley P.J."/>
            <person name="McManus D.P."/>
            <person name="Yang P.Y."/>
            <person name="Feng Z."/>
            <person name="Chen Z."/>
            <person name="Han Z.G."/>
        </authorList>
    </citation>
    <scope>NUCLEOTIDE SEQUENCE</scope>
</reference>
<name>Q5D9L9_SCHJA</name>
<protein>
    <submittedName>
        <fullName evidence="1">SJCHGC02672 protein</fullName>
    </submittedName>
</protein>